<evidence type="ECO:0000313" key="2">
    <source>
        <dbReference type="Proteomes" id="UP000788993"/>
    </source>
</evidence>
<sequence length="91" mass="9745">MSSGVILLRASSVGDWFSVRGIDRSSVRCPFDSSIEDTFQPFVFPDDPPGITPPCSGLKYKFLRFSASSGVELGAADPEGSSFTSEAAYIE</sequence>
<comment type="caution">
    <text evidence="1">The sequence shown here is derived from an EMBL/GenBank/DDBJ whole genome shotgun (WGS) entry which is preliminary data.</text>
</comment>
<organism evidence="1 2">
    <name type="scientific">Ogataea polymorpha</name>
    <dbReference type="NCBI Taxonomy" id="460523"/>
    <lineage>
        <taxon>Eukaryota</taxon>
        <taxon>Fungi</taxon>
        <taxon>Dikarya</taxon>
        <taxon>Ascomycota</taxon>
        <taxon>Saccharomycotina</taxon>
        <taxon>Pichiomycetes</taxon>
        <taxon>Pichiales</taxon>
        <taxon>Pichiaceae</taxon>
        <taxon>Ogataea</taxon>
    </lineage>
</organism>
<proteinExistence type="predicted"/>
<protein>
    <submittedName>
        <fullName evidence="1">Uncharacterized protein</fullName>
    </submittedName>
</protein>
<gene>
    <name evidence="1" type="ORF">OGATHE_005453</name>
</gene>
<keyword evidence="2" id="KW-1185">Reference proteome</keyword>
<reference evidence="1" key="2">
    <citation type="submission" date="2021-01" db="EMBL/GenBank/DDBJ databases">
        <authorList>
            <person name="Schikora-Tamarit M.A."/>
        </authorList>
    </citation>
    <scope>NUCLEOTIDE SEQUENCE</scope>
    <source>
        <strain evidence="1">NCAIM Y.01608</strain>
    </source>
</reference>
<dbReference type="Proteomes" id="UP000788993">
    <property type="component" value="Unassembled WGS sequence"/>
</dbReference>
<reference evidence="1" key="1">
    <citation type="journal article" date="2021" name="Open Biol.">
        <title>Shared evolutionary footprints suggest mitochondrial oxidative damage underlies multiple complex I losses in fungi.</title>
        <authorList>
            <person name="Schikora-Tamarit M.A."/>
            <person name="Marcet-Houben M."/>
            <person name="Nosek J."/>
            <person name="Gabaldon T."/>
        </authorList>
    </citation>
    <scope>NUCLEOTIDE SEQUENCE</scope>
    <source>
        <strain evidence="1">NCAIM Y.01608</strain>
    </source>
</reference>
<dbReference type="EMBL" id="JAEUBD010001468">
    <property type="protein sequence ID" value="KAH3661120.1"/>
    <property type="molecule type" value="Genomic_DNA"/>
</dbReference>
<accession>A0A9P8NX44</accession>
<name>A0A9P8NX44_9ASCO</name>
<dbReference type="AlphaFoldDB" id="A0A9P8NX44"/>
<evidence type="ECO:0000313" key="1">
    <source>
        <dbReference type="EMBL" id="KAH3661120.1"/>
    </source>
</evidence>